<feature type="signal peptide" evidence="1">
    <location>
        <begin position="1"/>
        <end position="17"/>
    </location>
</feature>
<evidence type="ECO:0000256" key="1">
    <source>
        <dbReference type="SAM" id="SignalP"/>
    </source>
</evidence>
<keyword evidence="1" id="KW-0732">Signal</keyword>
<dbReference type="AlphaFoldDB" id="A0A9W4S394"/>
<feature type="chain" id="PRO_5040914177" evidence="1">
    <location>
        <begin position="18"/>
        <end position="140"/>
    </location>
</feature>
<sequence length="140" mass="14652">MRYSLVDLLVAASTASATVLLYPDSLPSTLTSECTGALAMDVTACDPLVRNLRPDVFYPPASLTRICTTACSSAIETWRSSVLSQCGNQTISADLGVEAAAVYIPGSLQYCFQNTCLQDDSGRYCGPVAALAAAFAEPGI</sequence>
<dbReference type="Proteomes" id="UP001152533">
    <property type="component" value="Unassembled WGS sequence"/>
</dbReference>
<comment type="caution">
    <text evidence="2">The sequence shown here is derived from an EMBL/GenBank/DDBJ whole genome shotgun (WGS) entry which is preliminary data.</text>
</comment>
<feature type="non-terminal residue" evidence="2">
    <location>
        <position position="140"/>
    </location>
</feature>
<proteinExistence type="predicted"/>
<name>A0A9W4S394_9PEZI</name>
<evidence type="ECO:0000313" key="3">
    <source>
        <dbReference type="Proteomes" id="UP001152533"/>
    </source>
</evidence>
<dbReference type="EMBL" id="CAMGZC010001336">
    <property type="protein sequence ID" value="CAI0652435.1"/>
    <property type="molecule type" value="Genomic_DNA"/>
</dbReference>
<reference evidence="2" key="1">
    <citation type="submission" date="2022-08" db="EMBL/GenBank/DDBJ databases">
        <authorList>
            <person name="Giroux E."/>
            <person name="Giroux E."/>
        </authorList>
    </citation>
    <scope>NUCLEOTIDE SEQUENCE</scope>
    <source>
        <strain evidence="2">H1091258</strain>
    </source>
</reference>
<accession>A0A9W4S394</accession>
<protein>
    <submittedName>
        <fullName evidence="2">Uncharacterized protein</fullName>
    </submittedName>
</protein>
<keyword evidence="3" id="KW-1185">Reference proteome</keyword>
<organism evidence="2 3">
    <name type="scientific">Colletotrichum noveboracense</name>
    <dbReference type="NCBI Taxonomy" id="2664923"/>
    <lineage>
        <taxon>Eukaryota</taxon>
        <taxon>Fungi</taxon>
        <taxon>Dikarya</taxon>
        <taxon>Ascomycota</taxon>
        <taxon>Pezizomycotina</taxon>
        <taxon>Sordariomycetes</taxon>
        <taxon>Hypocreomycetidae</taxon>
        <taxon>Glomerellales</taxon>
        <taxon>Glomerellaceae</taxon>
        <taxon>Colletotrichum</taxon>
        <taxon>Colletotrichum gloeosporioides species complex</taxon>
    </lineage>
</organism>
<evidence type="ECO:0000313" key="2">
    <source>
        <dbReference type="EMBL" id="CAI0652435.1"/>
    </source>
</evidence>
<gene>
    <name evidence="2" type="ORF">CGXH109_LOCUS116827</name>
</gene>